<gene>
    <name evidence="2" type="ORF">DFH08DRAFT_809371</name>
</gene>
<evidence type="ECO:0000256" key="1">
    <source>
        <dbReference type="SAM" id="MobiDB-lite"/>
    </source>
</evidence>
<organism evidence="2 3">
    <name type="scientific">Mycena albidolilacea</name>
    <dbReference type="NCBI Taxonomy" id="1033008"/>
    <lineage>
        <taxon>Eukaryota</taxon>
        <taxon>Fungi</taxon>
        <taxon>Dikarya</taxon>
        <taxon>Basidiomycota</taxon>
        <taxon>Agaricomycotina</taxon>
        <taxon>Agaricomycetes</taxon>
        <taxon>Agaricomycetidae</taxon>
        <taxon>Agaricales</taxon>
        <taxon>Marasmiineae</taxon>
        <taxon>Mycenaceae</taxon>
        <taxon>Mycena</taxon>
    </lineage>
</organism>
<proteinExistence type="predicted"/>
<dbReference type="EMBL" id="JARIHO010000020">
    <property type="protein sequence ID" value="KAJ7346459.1"/>
    <property type="molecule type" value="Genomic_DNA"/>
</dbReference>
<accession>A0AAD6ZZ96</accession>
<protein>
    <submittedName>
        <fullName evidence="2">Uncharacterized protein</fullName>
    </submittedName>
</protein>
<feature type="compositionally biased region" description="Acidic residues" evidence="1">
    <location>
        <begin position="140"/>
        <end position="153"/>
    </location>
</feature>
<dbReference type="Proteomes" id="UP001218218">
    <property type="component" value="Unassembled WGS sequence"/>
</dbReference>
<feature type="region of interest" description="Disordered" evidence="1">
    <location>
        <begin position="286"/>
        <end position="337"/>
    </location>
</feature>
<evidence type="ECO:0000313" key="2">
    <source>
        <dbReference type="EMBL" id="KAJ7346459.1"/>
    </source>
</evidence>
<evidence type="ECO:0000313" key="3">
    <source>
        <dbReference type="Proteomes" id="UP001218218"/>
    </source>
</evidence>
<keyword evidence="3" id="KW-1185">Reference proteome</keyword>
<reference evidence="2" key="1">
    <citation type="submission" date="2023-03" db="EMBL/GenBank/DDBJ databases">
        <title>Massive genome expansion in bonnet fungi (Mycena s.s.) driven by repeated elements and novel gene families across ecological guilds.</title>
        <authorList>
            <consortium name="Lawrence Berkeley National Laboratory"/>
            <person name="Harder C.B."/>
            <person name="Miyauchi S."/>
            <person name="Viragh M."/>
            <person name="Kuo A."/>
            <person name="Thoen E."/>
            <person name="Andreopoulos B."/>
            <person name="Lu D."/>
            <person name="Skrede I."/>
            <person name="Drula E."/>
            <person name="Henrissat B."/>
            <person name="Morin E."/>
            <person name="Kohler A."/>
            <person name="Barry K."/>
            <person name="LaButti K."/>
            <person name="Morin E."/>
            <person name="Salamov A."/>
            <person name="Lipzen A."/>
            <person name="Mereny Z."/>
            <person name="Hegedus B."/>
            <person name="Baldrian P."/>
            <person name="Stursova M."/>
            <person name="Weitz H."/>
            <person name="Taylor A."/>
            <person name="Grigoriev I.V."/>
            <person name="Nagy L.G."/>
            <person name="Martin F."/>
            <person name="Kauserud H."/>
        </authorList>
    </citation>
    <scope>NUCLEOTIDE SEQUENCE</scope>
    <source>
        <strain evidence="2">CBHHK002</strain>
    </source>
</reference>
<name>A0AAD6ZZ96_9AGAR</name>
<feature type="region of interest" description="Disordered" evidence="1">
    <location>
        <begin position="129"/>
        <end position="173"/>
    </location>
</feature>
<sequence>MLLQQSQQSRNTYISREMSTDSFNDHIARLQDKIEEHRESIFAGMSQEAVEQANEDPEYLRYLCDLIELEGKADVADENLRIAQANMMEATTHRNQIAELRQCFEWGDVKPTHFVNAVDLLCRQVSPDADDIPDEKLDSGDESEGGEEAEEPEEVGKKRKSKGKAKAEPKKVRNMRSGMAPQLVVKSAPTATFRALYCRGRRHATAATSCMSSEGTLRCASNGWEDAAVHRPVSQVFSRCRQVDFHPGELLPGEMSYFEEMRLGLVNAQHRLRELKQREKECEQKKQQKRAALAVQTAGDQPQEDTGPTHSECCRPTRSRCGPAVRSAPRKQLIWSG</sequence>
<feature type="compositionally biased region" description="Polar residues" evidence="1">
    <location>
        <begin position="298"/>
        <end position="309"/>
    </location>
</feature>
<comment type="caution">
    <text evidence="2">The sequence shown here is derived from an EMBL/GenBank/DDBJ whole genome shotgun (WGS) entry which is preliminary data.</text>
</comment>
<dbReference type="AlphaFoldDB" id="A0AAD6ZZ96"/>